<dbReference type="AlphaFoldDB" id="A0A2G9ZFC1"/>
<dbReference type="Proteomes" id="UP000230447">
    <property type="component" value="Unassembled WGS sequence"/>
</dbReference>
<evidence type="ECO:0000256" key="1">
    <source>
        <dbReference type="SAM" id="SignalP"/>
    </source>
</evidence>
<dbReference type="InterPro" id="IPR008969">
    <property type="entry name" value="CarboxyPept-like_regulatory"/>
</dbReference>
<feature type="chain" id="PRO_5013735566" description="Carboxypeptidase regulatory-like domain-containing protein" evidence="1">
    <location>
        <begin position="24"/>
        <end position="548"/>
    </location>
</feature>
<feature type="signal peptide" evidence="1">
    <location>
        <begin position="1"/>
        <end position="23"/>
    </location>
</feature>
<gene>
    <name evidence="2" type="ORF">COX24_01240</name>
</gene>
<comment type="caution">
    <text evidence="2">The sequence shown here is derived from an EMBL/GenBank/DDBJ whole genome shotgun (WGS) entry which is preliminary data.</text>
</comment>
<evidence type="ECO:0008006" key="4">
    <source>
        <dbReference type="Google" id="ProtNLM"/>
    </source>
</evidence>
<keyword evidence="1" id="KW-0732">Signal</keyword>
<name>A0A2G9ZFC1_9BACT</name>
<protein>
    <recommendedName>
        <fullName evidence="4">Carboxypeptidase regulatory-like domain-containing protein</fullName>
    </recommendedName>
</protein>
<accession>A0A2G9ZFC1</accession>
<organism evidence="2 3">
    <name type="scientific">bacterium (Candidatus Gribaldobacteria) CG23_combo_of_CG06-09_8_20_14_all_37_87_8</name>
    <dbReference type="NCBI Taxonomy" id="2014278"/>
    <lineage>
        <taxon>Bacteria</taxon>
        <taxon>Candidatus Gribaldobacteria</taxon>
    </lineage>
</organism>
<evidence type="ECO:0000313" key="2">
    <source>
        <dbReference type="EMBL" id="PIP31872.1"/>
    </source>
</evidence>
<sequence length="548" mass="60867">MKKHFFLLLLAFCLLLYTAPTKALTNEEILERISNLEQEAASLRALLALPEKEKEAPPAPVSEIMPAASEGEKQDNPACQQGINGLWDYCSKECPCAIGEGDCDNHLECQSGYCAYDTGAKYGLFKTTDVCQEKPNVPTALVPATPFVPAVMSSQVATANVPVDFLTIKGRVLDKTSNQPIELVEVYLGFKTNKNGIFEIKLNQNLFQQKEIEIKAPGYFLNKFSFCQNCWGYQKAIVLDDPTKEGLKIVYPVFSNSIEIGDIFLTRANDLKILSDRFVKVKVELKTAKGDFVLAGLENNFSQTNGLLDVLKENNFSRVILTDKQGKEYVSPPCFQQVGSSLPSFLSFVSGKFLWGVCGNGICEREDLTCPNDCTNVCLEGEEQVPNKCIFGCEGDACKKDILLSFPNEKQTFKAGDHIEIEWLEAGLENQTLDFEVLAFNNDNELIQGFQQMIATSVDPALGGLSFHLPNDLKSDNKYKIVVYNKMCSESGELLVSCLKERYLSKSENFFTLIEPLKEKAPSFVKSQLANITQVASLLLEKIQALLK</sequence>
<dbReference type="SUPFAM" id="SSF49464">
    <property type="entry name" value="Carboxypeptidase regulatory domain-like"/>
    <property type="match status" value="1"/>
</dbReference>
<proteinExistence type="predicted"/>
<evidence type="ECO:0000313" key="3">
    <source>
        <dbReference type="Proteomes" id="UP000230447"/>
    </source>
</evidence>
<dbReference type="EMBL" id="PCSB01000024">
    <property type="protein sequence ID" value="PIP31872.1"/>
    <property type="molecule type" value="Genomic_DNA"/>
</dbReference>
<reference evidence="2 3" key="1">
    <citation type="submission" date="2017-09" db="EMBL/GenBank/DDBJ databases">
        <title>Depth-based differentiation of microbial function through sediment-hosted aquifers and enrichment of novel symbionts in the deep terrestrial subsurface.</title>
        <authorList>
            <person name="Probst A.J."/>
            <person name="Ladd B."/>
            <person name="Jarett J.K."/>
            <person name="Geller-Mcgrath D.E."/>
            <person name="Sieber C.M."/>
            <person name="Emerson J.B."/>
            <person name="Anantharaman K."/>
            <person name="Thomas B.C."/>
            <person name="Malmstrom R."/>
            <person name="Stieglmeier M."/>
            <person name="Klingl A."/>
            <person name="Woyke T."/>
            <person name="Ryan C.M."/>
            <person name="Banfield J.F."/>
        </authorList>
    </citation>
    <scope>NUCLEOTIDE SEQUENCE [LARGE SCALE GENOMIC DNA]</scope>
    <source>
        <strain evidence="2">CG23_combo_of_CG06-09_8_20_14_all_37_87_8</strain>
    </source>
</reference>